<evidence type="ECO:0000256" key="3">
    <source>
        <dbReference type="ARBA" id="ARBA00022443"/>
    </source>
</evidence>
<evidence type="ECO:0000256" key="4">
    <source>
        <dbReference type="ARBA" id="ARBA00022490"/>
    </source>
</evidence>
<proteinExistence type="inferred from homology"/>
<dbReference type="SMART" id="SM00326">
    <property type="entry name" value="SH3"/>
    <property type="match status" value="1"/>
</dbReference>
<dbReference type="Pfam" id="PF00640">
    <property type="entry name" value="PID"/>
    <property type="match status" value="1"/>
</dbReference>
<dbReference type="CDD" id="cd01212">
    <property type="entry name" value="PTB_JIP"/>
    <property type="match status" value="1"/>
</dbReference>
<dbReference type="SUPFAM" id="SSF50729">
    <property type="entry name" value="PH domain-like"/>
    <property type="match status" value="1"/>
</dbReference>
<evidence type="ECO:0000313" key="10">
    <source>
        <dbReference type="WBParaSite" id="TCONS_00015288.p1"/>
    </source>
</evidence>
<dbReference type="InterPro" id="IPR001452">
    <property type="entry name" value="SH3_domain"/>
</dbReference>
<comment type="similarity">
    <text evidence="2">Belongs to the JIP scaffold family.</text>
</comment>
<dbReference type="InterPro" id="IPR036028">
    <property type="entry name" value="SH3-like_dom_sf"/>
</dbReference>
<dbReference type="Proteomes" id="UP000035681">
    <property type="component" value="Unplaced"/>
</dbReference>
<dbReference type="SMART" id="SM00462">
    <property type="entry name" value="PTB"/>
    <property type="match status" value="1"/>
</dbReference>
<dbReference type="AlphaFoldDB" id="A0A0K0EFP2"/>
<evidence type="ECO:0000313" key="8">
    <source>
        <dbReference type="Proteomes" id="UP000035681"/>
    </source>
</evidence>
<protein>
    <submittedName>
        <fullName evidence="9 10">SH3 domain-containing protein</fullName>
    </submittedName>
</protein>
<dbReference type="GO" id="GO:0007254">
    <property type="term" value="P:JNK cascade"/>
    <property type="evidence" value="ECO:0007669"/>
    <property type="project" value="TreeGrafter"/>
</dbReference>
<dbReference type="Gene3D" id="2.30.29.30">
    <property type="entry name" value="Pleckstrin-homology domain (PH domain)/Phosphotyrosine-binding domain (PTB)"/>
    <property type="match status" value="1"/>
</dbReference>
<evidence type="ECO:0000256" key="5">
    <source>
        <dbReference type="PROSITE-ProRule" id="PRU00192"/>
    </source>
</evidence>
<dbReference type="GO" id="GO:0005737">
    <property type="term" value="C:cytoplasm"/>
    <property type="evidence" value="ECO:0007669"/>
    <property type="project" value="UniProtKB-SubCell"/>
</dbReference>
<accession>A0A0K0EFP2</accession>
<dbReference type="Gene3D" id="2.30.30.40">
    <property type="entry name" value="SH3 Domains"/>
    <property type="match status" value="1"/>
</dbReference>
<dbReference type="GO" id="GO:0046328">
    <property type="term" value="P:regulation of JNK cascade"/>
    <property type="evidence" value="ECO:0007669"/>
    <property type="project" value="InterPro"/>
</dbReference>
<feature type="domain" description="SH3" evidence="7">
    <location>
        <begin position="952"/>
        <end position="1024"/>
    </location>
</feature>
<dbReference type="STRING" id="6248.A0A0K0EFP2"/>
<organism evidence="9">
    <name type="scientific">Strongyloides stercoralis</name>
    <name type="common">Threadworm</name>
    <dbReference type="NCBI Taxonomy" id="6248"/>
    <lineage>
        <taxon>Eukaryota</taxon>
        <taxon>Metazoa</taxon>
        <taxon>Ecdysozoa</taxon>
        <taxon>Nematoda</taxon>
        <taxon>Chromadorea</taxon>
        <taxon>Rhabditida</taxon>
        <taxon>Tylenchina</taxon>
        <taxon>Panagrolaimomorpha</taxon>
        <taxon>Strongyloidoidea</taxon>
        <taxon>Strongyloididae</taxon>
        <taxon>Strongyloides</taxon>
    </lineage>
</organism>
<dbReference type="InterPro" id="IPR047178">
    <property type="entry name" value="JIP1_scaffold"/>
</dbReference>
<dbReference type="PANTHER" id="PTHR47437">
    <property type="entry name" value="JNK-INTERACTING PROTEIN 1-LIKE PROTEIN"/>
    <property type="match status" value="1"/>
</dbReference>
<evidence type="ECO:0000256" key="2">
    <source>
        <dbReference type="ARBA" id="ARBA00009866"/>
    </source>
</evidence>
<dbReference type="PANTHER" id="PTHR47437:SF4">
    <property type="entry name" value="JNK-INTERACTING PROTEIN 1-LIKE PROTEIN"/>
    <property type="match status" value="1"/>
</dbReference>
<evidence type="ECO:0000259" key="7">
    <source>
        <dbReference type="PROSITE" id="PS50002"/>
    </source>
</evidence>
<evidence type="ECO:0000313" key="9">
    <source>
        <dbReference type="WBParaSite" id="SSTP_0000830200.1"/>
    </source>
</evidence>
<evidence type="ECO:0000259" key="6">
    <source>
        <dbReference type="PROSITE" id="PS01179"/>
    </source>
</evidence>
<keyword evidence="3 5" id="KW-0728">SH3 domain</keyword>
<dbReference type="InterPro" id="IPR006020">
    <property type="entry name" value="PTB/PI_dom"/>
</dbReference>
<dbReference type="WBParaSite" id="SSTP_0000830200.1">
    <property type="protein sequence ID" value="SSTP_0000830200.1"/>
    <property type="gene ID" value="SSTP_0000830200"/>
</dbReference>
<dbReference type="PROSITE" id="PS50002">
    <property type="entry name" value="SH3"/>
    <property type="match status" value="1"/>
</dbReference>
<sequence>MHSSYSFNYNQLSILNKNEDLPFSVKSQQAYTSTQNEISNYSDKELLEYEIDNISSKIPGYSIYNKHLNKDLKDMNPLPNTVLSEFLKKYNQERINHLKKKNDDEMETSSDSDEDLYMHKVLAPLRKSKTTPGLYNSSQIRENNTKEIKSSLFPLLKSQTTFNFMEIQRNKIKKNDIISHERNDSKNKECLVEDCVIDNYIQNATPILENYCYDKISTCEILFSNDINDKIRVLQEDKNIKEIKEVCKKKRSNEMLENKKYIKDFNKVDKRKDNKSTNMKKCYLESNSTINNLNLLKVWSVPSNVDYFGEVYNYQNSPPVISSGWSAPELDDKNIYHTSNSSISSLLSNIYCKENNLSKHLVLKNNLNIKNLSFYSYKDFDDDEDDDLQLTKFGDTKYFVNMERNISFINNKMKKSMSDSNLLNLYENIFPTTSVSIKNNTDIKYQEESLNNKNLINNDKSYNCQLPTSISMIENFEINKNILADVDEKLSSYQNNHKNTEYFNIDNNSIRNSKILEGKNIKTSNKNFYEKNNEKSNDIVSLKETQVKKNTNIITNMDYNIFKNDIINESNKDIPLNIIQTNDNYYSSTNKEFEYNNTIENEIENPLIVPYDKKNESQFLKNNTNSYYHNQLSSINTTTLLTGNDNIFTNYNSSNNSSINNFITNQNCEKYIIPNSSSFYYKNNTPSNCLINGSTSTPINTTSSIGGGRKRILPKRPDFIEYIPIIPNKYDNHAATTSCAMSNYRIEDDLMYKRDFIQYNSGPNVNQQDGRNNYYGTQINNNRFSNSISQQYLSSNMVHNIPGPSQVLQTNINTGPNRSHRKLPPLPIKAEVAAFIEGITKPFPPSISSLMNPSNHLPQQGHSSLNSTNKPVSLDYDVHIEPQMQHSPCYPYVKSNTINGRNSEDHQLCYGIESAIIRSTCTIEDSYYEDGLNGNAQGSVKQVIHTNTDDSSGVSSCCTNIDNLNPTHRVQNIFIPRHDDEILLEIGDAIHVEREYDDHWCFGTNLRTGKHGIFPSAHICEIDLVEEICMGALNCNPSKPLQEDRDTFYLTMLASIEVAHHKGNDVLVQAINKVMLCYQNKEEILVPQTVLMEVSLRGIHVIDKKKKNLFRCPTFDFFFSLQNISFCGAHPKHLKYFGFITKHPLLPRFACHVFLSNQSTQPIVEAIGRAFKRSYDEYMAFAHPTEDIYIE</sequence>
<dbReference type="CDD" id="cd11801">
    <property type="entry name" value="SH3_JIP1_like"/>
    <property type="match status" value="1"/>
</dbReference>
<dbReference type="InterPro" id="IPR011993">
    <property type="entry name" value="PH-like_dom_sf"/>
</dbReference>
<keyword evidence="4" id="KW-0963">Cytoplasm</keyword>
<comment type="subcellular location">
    <subcellularLocation>
        <location evidence="1">Cytoplasm</location>
    </subcellularLocation>
</comment>
<dbReference type="SUPFAM" id="SSF50044">
    <property type="entry name" value="SH3-domain"/>
    <property type="match status" value="1"/>
</dbReference>
<feature type="domain" description="PID" evidence="6">
    <location>
        <begin position="1048"/>
        <end position="1179"/>
    </location>
</feature>
<dbReference type="WBParaSite" id="TCONS_00015288.p1">
    <property type="protein sequence ID" value="TCONS_00015288.p1"/>
    <property type="gene ID" value="XLOC_009443"/>
</dbReference>
<dbReference type="PROSITE" id="PS01179">
    <property type="entry name" value="PID"/>
    <property type="match status" value="1"/>
</dbReference>
<dbReference type="Pfam" id="PF14604">
    <property type="entry name" value="SH3_9"/>
    <property type="match status" value="1"/>
</dbReference>
<dbReference type="GO" id="GO:0005078">
    <property type="term" value="F:MAP-kinase scaffold activity"/>
    <property type="evidence" value="ECO:0007669"/>
    <property type="project" value="TreeGrafter"/>
</dbReference>
<keyword evidence="8" id="KW-1185">Reference proteome</keyword>
<reference evidence="9" key="1">
    <citation type="submission" date="2015-08" db="UniProtKB">
        <authorList>
            <consortium name="WormBaseParasite"/>
        </authorList>
    </citation>
    <scope>IDENTIFICATION</scope>
</reference>
<name>A0A0K0EFP2_STRER</name>
<evidence type="ECO:0000256" key="1">
    <source>
        <dbReference type="ARBA" id="ARBA00004496"/>
    </source>
</evidence>
<dbReference type="GO" id="GO:0008432">
    <property type="term" value="F:JUN kinase binding"/>
    <property type="evidence" value="ECO:0007669"/>
    <property type="project" value="TreeGrafter"/>
</dbReference>